<dbReference type="AlphaFoldDB" id="A0AAW4J029"/>
<comment type="caution">
    <text evidence="1">The sequence shown here is derived from an EMBL/GenBank/DDBJ whole genome shotgun (WGS) entry which is preliminary data.</text>
</comment>
<proteinExistence type="predicted"/>
<evidence type="ECO:0000313" key="1">
    <source>
        <dbReference type="EMBL" id="MBO3357973.1"/>
    </source>
</evidence>
<evidence type="ECO:0000313" key="2">
    <source>
        <dbReference type="Proteomes" id="UP000668068"/>
    </source>
</evidence>
<protein>
    <submittedName>
        <fullName evidence="1">Uncharacterized protein</fullName>
    </submittedName>
</protein>
<reference evidence="1" key="1">
    <citation type="submission" date="2020-12" db="EMBL/GenBank/DDBJ databases">
        <title>Comparative genomics of Clostridium perfringens reveals patterns of host-associated phylogenetic clades and virulence factors.</title>
        <authorList>
            <person name="Smith A.H."/>
            <person name="Geier R."/>
        </authorList>
    </citation>
    <scope>NUCLEOTIDE SEQUENCE</scope>
    <source>
        <strain evidence="1">CHD30677R</strain>
    </source>
</reference>
<gene>
    <name evidence="1" type="ORF">JJB47_04170</name>
</gene>
<accession>A0AAW4J029</accession>
<dbReference type="EMBL" id="JAENQP010000002">
    <property type="protein sequence ID" value="MBO3357973.1"/>
    <property type="molecule type" value="Genomic_DNA"/>
</dbReference>
<sequence>MKNDKVIKNNILQGDYKRIVLETDEKDPITLATISNDTVTVKEGYRIRMLPN</sequence>
<organism evidence="1 2">
    <name type="scientific">Clostridium perfringens</name>
    <dbReference type="NCBI Taxonomy" id="1502"/>
    <lineage>
        <taxon>Bacteria</taxon>
        <taxon>Bacillati</taxon>
        <taxon>Bacillota</taxon>
        <taxon>Clostridia</taxon>
        <taxon>Eubacteriales</taxon>
        <taxon>Clostridiaceae</taxon>
        <taxon>Clostridium</taxon>
    </lineage>
</organism>
<dbReference type="RefSeq" id="WP_003465485.1">
    <property type="nucleotide sequence ID" value="NZ_CATNWT010000001.1"/>
</dbReference>
<dbReference type="Proteomes" id="UP000668068">
    <property type="component" value="Unassembled WGS sequence"/>
</dbReference>
<name>A0AAW4J029_CLOPF</name>